<proteinExistence type="predicted"/>
<dbReference type="AlphaFoldDB" id="A0ABD2BIC7"/>
<protein>
    <submittedName>
        <fullName evidence="1">Uncharacterized protein</fullName>
    </submittedName>
</protein>
<keyword evidence="2" id="KW-1185">Reference proteome</keyword>
<dbReference type="EMBL" id="JAYRBN010000075">
    <property type="protein sequence ID" value="KAL2732499.1"/>
    <property type="molecule type" value="Genomic_DNA"/>
</dbReference>
<evidence type="ECO:0000313" key="2">
    <source>
        <dbReference type="Proteomes" id="UP001607303"/>
    </source>
</evidence>
<evidence type="ECO:0000313" key="1">
    <source>
        <dbReference type="EMBL" id="KAL2732499.1"/>
    </source>
</evidence>
<organism evidence="1 2">
    <name type="scientific">Vespula maculifrons</name>
    <name type="common">Eastern yellow jacket</name>
    <name type="synonym">Wasp</name>
    <dbReference type="NCBI Taxonomy" id="7453"/>
    <lineage>
        <taxon>Eukaryota</taxon>
        <taxon>Metazoa</taxon>
        <taxon>Ecdysozoa</taxon>
        <taxon>Arthropoda</taxon>
        <taxon>Hexapoda</taxon>
        <taxon>Insecta</taxon>
        <taxon>Pterygota</taxon>
        <taxon>Neoptera</taxon>
        <taxon>Endopterygota</taxon>
        <taxon>Hymenoptera</taxon>
        <taxon>Apocrita</taxon>
        <taxon>Aculeata</taxon>
        <taxon>Vespoidea</taxon>
        <taxon>Vespidae</taxon>
        <taxon>Vespinae</taxon>
        <taxon>Vespula</taxon>
    </lineage>
</organism>
<gene>
    <name evidence="1" type="ORF">V1477_014740</name>
</gene>
<dbReference type="Proteomes" id="UP001607303">
    <property type="component" value="Unassembled WGS sequence"/>
</dbReference>
<name>A0ABD2BIC7_VESMC</name>
<comment type="caution">
    <text evidence="1">The sequence shown here is derived from an EMBL/GenBank/DDBJ whole genome shotgun (WGS) entry which is preliminary data.</text>
</comment>
<sequence length="69" mass="8273">MIVRKCWKKFEDENEIAPKGNKNNIKKILEGKYEKGRSRVIQWIISRDRHLVCQAVPNFSDRYLYSLSM</sequence>
<reference evidence="1 2" key="1">
    <citation type="journal article" date="2024" name="Ann. Entomol. Soc. Am.">
        <title>Genomic analyses of the southern and eastern yellowjacket wasps (Hymenoptera: Vespidae) reveal evolutionary signatures of social life.</title>
        <authorList>
            <person name="Catto M.A."/>
            <person name="Caine P.B."/>
            <person name="Orr S.E."/>
            <person name="Hunt B.G."/>
            <person name="Goodisman M.A.D."/>
        </authorList>
    </citation>
    <scope>NUCLEOTIDE SEQUENCE [LARGE SCALE GENOMIC DNA]</scope>
    <source>
        <strain evidence="1">232</strain>
        <tissue evidence="1">Head and thorax</tissue>
    </source>
</reference>
<accession>A0ABD2BIC7</accession>